<dbReference type="AlphaFoldDB" id="G0R045"/>
<organism evidence="2 3">
    <name type="scientific">Ichthyophthirius multifiliis</name>
    <name type="common">White spot disease agent</name>
    <name type="synonym">Ich</name>
    <dbReference type="NCBI Taxonomy" id="5932"/>
    <lineage>
        <taxon>Eukaryota</taxon>
        <taxon>Sar</taxon>
        <taxon>Alveolata</taxon>
        <taxon>Ciliophora</taxon>
        <taxon>Intramacronucleata</taxon>
        <taxon>Oligohymenophorea</taxon>
        <taxon>Hymenostomatida</taxon>
        <taxon>Ophryoglenina</taxon>
        <taxon>Ichthyophthirius</taxon>
    </lineage>
</organism>
<dbReference type="eggNOG" id="ENOG502SFTV">
    <property type="taxonomic scope" value="Eukaryota"/>
</dbReference>
<accession>G0R045</accession>
<keyword evidence="1" id="KW-1133">Transmembrane helix</keyword>
<evidence type="ECO:0000313" key="3">
    <source>
        <dbReference type="Proteomes" id="UP000008983"/>
    </source>
</evidence>
<dbReference type="InParanoid" id="G0R045"/>
<dbReference type="SUPFAM" id="SSF51126">
    <property type="entry name" value="Pectin lyase-like"/>
    <property type="match status" value="1"/>
</dbReference>
<keyword evidence="3" id="KW-1185">Reference proteome</keyword>
<name>G0R045_ICHMU</name>
<reference evidence="2 3" key="1">
    <citation type="submission" date="2011-07" db="EMBL/GenBank/DDBJ databases">
        <authorList>
            <person name="Coyne R."/>
            <person name="Brami D."/>
            <person name="Johnson J."/>
            <person name="Hostetler J."/>
            <person name="Hannick L."/>
            <person name="Clark T."/>
            <person name="Cassidy-Hanley D."/>
            <person name="Inman J."/>
        </authorList>
    </citation>
    <scope>NUCLEOTIDE SEQUENCE [LARGE SCALE GENOMIC DNA]</scope>
    <source>
        <strain evidence="2 3">G5</strain>
    </source>
</reference>
<proteinExistence type="predicted"/>
<evidence type="ECO:0000256" key="1">
    <source>
        <dbReference type="SAM" id="Phobius"/>
    </source>
</evidence>
<feature type="transmembrane region" description="Helical" evidence="1">
    <location>
        <begin position="659"/>
        <end position="676"/>
    </location>
</feature>
<protein>
    <recommendedName>
        <fullName evidence="4">Transmembrane protein</fullName>
    </recommendedName>
</protein>
<dbReference type="PANTHER" id="PTHR11319:SF35">
    <property type="entry name" value="OUTER MEMBRANE PROTEIN PMPC-RELATED"/>
    <property type="match status" value="1"/>
</dbReference>
<feature type="transmembrane region" description="Helical" evidence="1">
    <location>
        <begin position="716"/>
        <end position="733"/>
    </location>
</feature>
<feature type="transmembrane region" description="Helical" evidence="1">
    <location>
        <begin position="396"/>
        <end position="415"/>
    </location>
</feature>
<dbReference type="InterPro" id="IPR011050">
    <property type="entry name" value="Pectin_lyase_fold/virulence"/>
</dbReference>
<dbReference type="Proteomes" id="UP000008983">
    <property type="component" value="Unassembled WGS sequence"/>
</dbReference>
<keyword evidence="1" id="KW-0472">Membrane</keyword>
<dbReference type="RefSeq" id="XP_004030380.1">
    <property type="nucleotide sequence ID" value="XM_004030332.1"/>
</dbReference>
<dbReference type="PANTHER" id="PTHR11319">
    <property type="entry name" value="G PROTEIN-COUPLED RECEPTOR-RELATED"/>
    <property type="match status" value="1"/>
</dbReference>
<feature type="transmembrane region" description="Helical" evidence="1">
    <location>
        <begin position="514"/>
        <end position="540"/>
    </location>
</feature>
<feature type="non-terminal residue" evidence="2">
    <location>
        <position position="783"/>
    </location>
</feature>
<gene>
    <name evidence="2" type="ORF">IMG5_161980</name>
</gene>
<feature type="transmembrane region" description="Helical" evidence="1">
    <location>
        <begin position="682"/>
        <end position="704"/>
    </location>
</feature>
<feature type="transmembrane region" description="Helical" evidence="1">
    <location>
        <begin position="579"/>
        <end position="600"/>
    </location>
</feature>
<keyword evidence="1" id="KW-0812">Transmembrane</keyword>
<sequence>MDVSFYQNVEQGYIYQIFTFNRFYYSNLINDKYYQVQYLSIGNEFTLEFSNMQYVILENITIEGTEFQKSLNGGALALQDCTYDFFYSNSILIQESIFMKNTALGYGGAILLENSDAQIENCIIQYNKAQIGGGIRYMGLSGGSLNLTIQILDEENNPFIFDMDLFNNQNGGYTKFIQEEVANFKIKANPANEKIKIFGQYFTDYTKYNQQDFTFSIKDMMIISDPNSFNYIQFETTAIQRTIKNKDRNITQGPFHVKLNIQFRECIEGEVYKLSGSILYCQECSEGTYYLQKPDKELYQTQICKRCPQYSQTCFRNNIQLKEGYWRINNQTDSIIYCKNRPTNCIPDENSKYCIQGNYGPLCESCDIYGNFWDQQYQSDGKYGCLNCNKLQKVEYIMPTILIVIGMAIYILFSIRVSLLVSRQIIQGYYLRRLGIISISKSAFADNTNMNMKAMLHYMQIAALINTFEVELPIFMTFFPQQIGTPVQNILFSFDCYLNKAQESKFPIVFVRTLWSLCVPLFYVIGSYSMSGLVFLIFFMQPNMIQNLLSVMSCREIDKKNYILSDISYSCYTDIHINYIIFICLPGLFLWLIALPAYFLRNLVLNKEKLDYATIRLQYGFLYQDYKQNSYYWEYIKSYKKLLVVIILNFYGEPYTNKLIIILIVFLLYYVALSKFQPYQMIYFQILDKNSIVVIIILIIMNIFLYNKPDIIQQQFFYILLLIIHNGYQLFLIKEVVLAKLNTQYLNQFNYFKRKIIQCFPKAQKYIKIVDKVSTKTFKNWKK</sequence>
<dbReference type="STRING" id="857967.G0R045"/>
<dbReference type="OMA" id="CYLINVN"/>
<evidence type="ECO:0000313" key="2">
    <source>
        <dbReference type="EMBL" id="EGR29144.1"/>
    </source>
</evidence>
<dbReference type="OrthoDB" id="77931at2759"/>
<dbReference type="EMBL" id="GL984180">
    <property type="protein sequence ID" value="EGR29144.1"/>
    <property type="molecule type" value="Genomic_DNA"/>
</dbReference>
<evidence type="ECO:0008006" key="4">
    <source>
        <dbReference type="Google" id="ProtNLM"/>
    </source>
</evidence>
<dbReference type="GeneID" id="14905253"/>